<dbReference type="InterPro" id="IPR043504">
    <property type="entry name" value="Peptidase_S1_PA_chymotrypsin"/>
</dbReference>
<keyword evidence="2" id="KW-0812">Transmembrane</keyword>
<dbReference type="SUPFAM" id="SSF50494">
    <property type="entry name" value="Trypsin-like serine proteases"/>
    <property type="match status" value="1"/>
</dbReference>
<evidence type="ECO:0000313" key="4">
    <source>
        <dbReference type="Proteomes" id="UP000091820"/>
    </source>
</evidence>
<sequence>MALPEKLEHPRKTSYAKHLVWGAVKPTSLQLEGKSANEKEIRKYGKITGFGVIIDKNLILSTKSDTPGKLKLDANVQGVHVKGDVERVVGYGQTVFQNVPDKPYQVPFKTDTLYKSPKDNLALYETLEGMKLDKGKAESVKLASKDYQIGDKCVIVKPVNTENGQEISEFDVEILDKQKCMQLVPGIDPDLYCFNMASCAVETAGVPIICSGELASITTEENLDCKQPLIGANIFKNLDWINSKVGELESRSPPSNIALKTTIIAFALLLLYFKIFIFLIILNRIESNEPKNNLLQELQNPVKSDYAKYLVWATVVPLTLEINGKKATREEIRNFRRLSGFGVIMGEDLVLAVEVKLFVSFRFDDIHVTGNIETIIGYGQTMFKTVPREPYKVPLIVGAKPTDPNGFVAIYETISNFNFNTSRAAITPLASKQYRSYHRCLLIKPEVIRDGSEIAEYPLEILDSEKCKDLTGDVEEKQLCFNMTSCAVDQTGLPVYCEGELVSIINAKTSDCEMPLIGPNIFRHLDWIKFMISVYAMNDGSRTLILKPDLIGTVLLLFYYNNTYRNI</sequence>
<dbReference type="VEuPathDB" id="VectorBase:GBRI035727"/>
<dbReference type="InterPro" id="IPR009003">
    <property type="entry name" value="Peptidase_S1_PA"/>
</dbReference>
<dbReference type="Gene3D" id="2.40.10.10">
    <property type="entry name" value="Trypsin-like serine proteases"/>
    <property type="match status" value="1"/>
</dbReference>
<keyword evidence="2" id="KW-1133">Transmembrane helix</keyword>
<reference evidence="3" key="2">
    <citation type="submission" date="2020-05" db="UniProtKB">
        <authorList>
            <consortium name="EnsemblMetazoa"/>
        </authorList>
    </citation>
    <scope>IDENTIFICATION</scope>
    <source>
        <strain evidence="3">IAEA</strain>
    </source>
</reference>
<protein>
    <recommendedName>
        <fullName evidence="5">Peptidase S1 domain-containing protein</fullName>
    </recommendedName>
</protein>
<organism evidence="3 4">
    <name type="scientific">Glossina brevipalpis</name>
    <dbReference type="NCBI Taxonomy" id="37001"/>
    <lineage>
        <taxon>Eukaryota</taxon>
        <taxon>Metazoa</taxon>
        <taxon>Ecdysozoa</taxon>
        <taxon>Arthropoda</taxon>
        <taxon>Hexapoda</taxon>
        <taxon>Insecta</taxon>
        <taxon>Pterygota</taxon>
        <taxon>Neoptera</taxon>
        <taxon>Endopterygota</taxon>
        <taxon>Diptera</taxon>
        <taxon>Brachycera</taxon>
        <taxon>Muscomorpha</taxon>
        <taxon>Hippoboscoidea</taxon>
        <taxon>Glossinidae</taxon>
        <taxon>Glossina</taxon>
    </lineage>
</organism>
<dbReference type="EnsemblMetazoa" id="GBRI035727-RA">
    <property type="protein sequence ID" value="GBRI035727-PA"/>
    <property type="gene ID" value="GBRI035727"/>
</dbReference>
<accession>A0A1A9WX81</accession>
<evidence type="ECO:0000313" key="3">
    <source>
        <dbReference type="EnsemblMetazoa" id="GBRI035727-PA"/>
    </source>
</evidence>
<evidence type="ECO:0000256" key="1">
    <source>
        <dbReference type="ARBA" id="ARBA00023157"/>
    </source>
</evidence>
<dbReference type="AlphaFoldDB" id="A0A1A9WX81"/>
<dbReference type="PANTHER" id="PTHR24271:SF50">
    <property type="match status" value="1"/>
</dbReference>
<dbReference type="PANTHER" id="PTHR24271">
    <property type="entry name" value="KALLIKREIN-RELATED"/>
    <property type="match status" value="1"/>
</dbReference>
<name>A0A1A9WX81_9MUSC</name>
<evidence type="ECO:0000256" key="2">
    <source>
        <dbReference type="SAM" id="Phobius"/>
    </source>
</evidence>
<feature type="transmembrane region" description="Helical" evidence="2">
    <location>
        <begin position="263"/>
        <end position="282"/>
    </location>
</feature>
<evidence type="ECO:0008006" key="5">
    <source>
        <dbReference type="Google" id="ProtNLM"/>
    </source>
</evidence>
<dbReference type="Proteomes" id="UP000091820">
    <property type="component" value="Unassembled WGS sequence"/>
</dbReference>
<reference evidence="4" key="1">
    <citation type="submission" date="2014-03" db="EMBL/GenBank/DDBJ databases">
        <authorList>
            <person name="Aksoy S."/>
            <person name="Warren W."/>
            <person name="Wilson R.K."/>
        </authorList>
    </citation>
    <scope>NUCLEOTIDE SEQUENCE [LARGE SCALE GENOMIC DNA]</scope>
    <source>
        <strain evidence="4">IAEA</strain>
    </source>
</reference>
<keyword evidence="2" id="KW-0472">Membrane</keyword>
<proteinExistence type="predicted"/>
<keyword evidence="4" id="KW-1185">Reference proteome</keyword>
<keyword evidence="1" id="KW-1015">Disulfide bond</keyword>